<name>A0A0L0UNZ8_9BASI</name>
<accession>A0A0L0UNZ8</accession>
<dbReference type="Proteomes" id="UP000054564">
    <property type="component" value="Unassembled WGS sequence"/>
</dbReference>
<evidence type="ECO:0000313" key="2">
    <source>
        <dbReference type="Proteomes" id="UP000054564"/>
    </source>
</evidence>
<dbReference type="OrthoDB" id="2505248at2759"/>
<dbReference type="EMBL" id="AJIL01001112">
    <property type="protein sequence ID" value="KNE88695.1"/>
    <property type="molecule type" value="Genomic_DNA"/>
</dbReference>
<gene>
    <name evidence="1" type="ORF">PSTG_17888</name>
</gene>
<comment type="caution">
    <text evidence="1">The sequence shown here is derived from an EMBL/GenBank/DDBJ whole genome shotgun (WGS) entry which is preliminary data.</text>
</comment>
<sequence>MSVAGAAANWPRGVRCEMKVEKWEEALQNANLLPEYEDVLRGYVKSFDQGIPHHKVGYKTKYYTPANHSSALQVREKITESIKKEIAAGRIFGPFTRRQVNQHCEFFRTSPLGAVINGDGTLRPINDLSYPHSNSEIPSLNSFVDSDNFKTTWDDFNIVAKFLRGKIQTILIKEQINIVAKRVVSKENRADALSQGDRGGHDAQDQVAITVPEDLTGLIQQV</sequence>
<dbReference type="AlphaFoldDB" id="A0A0L0UNZ8"/>
<reference evidence="2" key="1">
    <citation type="submission" date="2014-03" db="EMBL/GenBank/DDBJ databases">
        <title>The Genome Sequence of Puccinia striiformis f. sp. tritici PST-78.</title>
        <authorList>
            <consortium name="The Broad Institute Genome Sequencing Platform"/>
            <person name="Cuomo C."/>
            <person name="Hulbert S."/>
            <person name="Chen X."/>
            <person name="Walker B."/>
            <person name="Young S.K."/>
            <person name="Zeng Q."/>
            <person name="Gargeya S."/>
            <person name="Fitzgerald M."/>
            <person name="Haas B."/>
            <person name="Abouelleil A."/>
            <person name="Alvarado L."/>
            <person name="Arachchi H.M."/>
            <person name="Berlin A.M."/>
            <person name="Chapman S.B."/>
            <person name="Goldberg J."/>
            <person name="Griggs A."/>
            <person name="Gujja S."/>
            <person name="Hansen M."/>
            <person name="Howarth C."/>
            <person name="Imamovic A."/>
            <person name="Larimer J."/>
            <person name="McCowan C."/>
            <person name="Montmayeur A."/>
            <person name="Murphy C."/>
            <person name="Neiman D."/>
            <person name="Pearson M."/>
            <person name="Priest M."/>
            <person name="Roberts A."/>
            <person name="Saif S."/>
            <person name="Shea T."/>
            <person name="Sisk P."/>
            <person name="Sykes S."/>
            <person name="Wortman J."/>
            <person name="Nusbaum C."/>
            <person name="Birren B."/>
        </authorList>
    </citation>
    <scope>NUCLEOTIDE SEQUENCE [LARGE SCALE GENOMIC DNA]</scope>
    <source>
        <strain evidence="2">race PST-78</strain>
    </source>
</reference>
<protein>
    <submittedName>
        <fullName evidence="1">Uncharacterized protein</fullName>
    </submittedName>
</protein>
<organism evidence="1 2">
    <name type="scientific">Puccinia striiformis f. sp. tritici PST-78</name>
    <dbReference type="NCBI Taxonomy" id="1165861"/>
    <lineage>
        <taxon>Eukaryota</taxon>
        <taxon>Fungi</taxon>
        <taxon>Dikarya</taxon>
        <taxon>Basidiomycota</taxon>
        <taxon>Pucciniomycotina</taxon>
        <taxon>Pucciniomycetes</taxon>
        <taxon>Pucciniales</taxon>
        <taxon>Pucciniaceae</taxon>
        <taxon>Puccinia</taxon>
    </lineage>
</organism>
<keyword evidence="2" id="KW-1185">Reference proteome</keyword>
<proteinExistence type="predicted"/>
<evidence type="ECO:0000313" key="1">
    <source>
        <dbReference type="EMBL" id="KNE88695.1"/>
    </source>
</evidence>